<dbReference type="GO" id="GO:0046872">
    <property type="term" value="F:metal ion binding"/>
    <property type="evidence" value="ECO:0007669"/>
    <property type="project" value="UniProtKB-KW"/>
</dbReference>
<keyword evidence="6" id="KW-0124">Carnitine biosynthesis</keyword>
<dbReference type="Pfam" id="PF06155">
    <property type="entry name" value="GBBH-like_N"/>
    <property type="match status" value="1"/>
</dbReference>
<dbReference type="SUPFAM" id="SSF51197">
    <property type="entry name" value="Clavaminate synthase-like"/>
    <property type="match status" value="1"/>
</dbReference>
<dbReference type="InterPro" id="IPR010376">
    <property type="entry name" value="GBBH-like_N"/>
</dbReference>
<feature type="domain" description="Gamma-butyrobetaine hydroxylase-like N-terminal" evidence="11">
    <location>
        <begin position="64"/>
        <end position="145"/>
    </location>
</feature>
<gene>
    <name evidence="12" type="ORF">C7M84_021631</name>
</gene>
<dbReference type="FunFam" id="3.30.2020.30:FF:000002">
    <property type="entry name" value="Putative gamma-butyrobetaine dioxygenase"/>
    <property type="match status" value="1"/>
</dbReference>
<dbReference type="GO" id="GO:0045329">
    <property type="term" value="P:carnitine biosynthetic process"/>
    <property type="evidence" value="ECO:0007669"/>
    <property type="project" value="UniProtKB-UniPathway"/>
</dbReference>
<dbReference type="Gene3D" id="3.60.130.10">
    <property type="entry name" value="Clavaminate synthase-like"/>
    <property type="match status" value="1"/>
</dbReference>
<dbReference type="Gene3D" id="3.30.2020.30">
    <property type="match status" value="1"/>
</dbReference>
<dbReference type="OrthoDB" id="406634at2759"/>
<dbReference type="Proteomes" id="UP000283509">
    <property type="component" value="Unassembled WGS sequence"/>
</dbReference>
<evidence type="ECO:0000256" key="2">
    <source>
        <dbReference type="ARBA" id="ARBA00001961"/>
    </source>
</evidence>
<dbReference type="InterPro" id="IPR050411">
    <property type="entry name" value="AlphaKG_dependent_hydroxylases"/>
</dbReference>
<dbReference type="FunFam" id="3.60.130.10:FF:000001">
    <property type="entry name" value="Trimethyllysine dioxygenase, mitochondrial"/>
    <property type="match status" value="1"/>
</dbReference>
<organism evidence="12 13">
    <name type="scientific">Penaeus vannamei</name>
    <name type="common">Whiteleg shrimp</name>
    <name type="synonym">Litopenaeus vannamei</name>
    <dbReference type="NCBI Taxonomy" id="6689"/>
    <lineage>
        <taxon>Eukaryota</taxon>
        <taxon>Metazoa</taxon>
        <taxon>Ecdysozoa</taxon>
        <taxon>Arthropoda</taxon>
        <taxon>Crustacea</taxon>
        <taxon>Multicrustacea</taxon>
        <taxon>Malacostraca</taxon>
        <taxon>Eumalacostraca</taxon>
        <taxon>Eucarida</taxon>
        <taxon>Decapoda</taxon>
        <taxon>Dendrobranchiata</taxon>
        <taxon>Penaeoidea</taxon>
        <taxon>Penaeidae</taxon>
        <taxon>Penaeus</taxon>
    </lineage>
</organism>
<keyword evidence="13" id="KW-1185">Reference proteome</keyword>
<keyword evidence="8" id="KW-0560">Oxidoreductase</keyword>
<dbReference type="PANTHER" id="PTHR10696">
    <property type="entry name" value="GAMMA-BUTYROBETAINE HYDROXYLASE-RELATED"/>
    <property type="match status" value="1"/>
</dbReference>
<feature type="domain" description="TauD/TfdA-like" evidence="10">
    <location>
        <begin position="168"/>
        <end position="418"/>
    </location>
</feature>
<comment type="cofactor">
    <cofactor evidence="1">
        <name>Fe(2+)</name>
        <dbReference type="ChEBI" id="CHEBI:29033"/>
    </cofactor>
</comment>
<evidence type="ECO:0000256" key="5">
    <source>
        <dbReference type="ARBA" id="ARBA00022723"/>
    </source>
</evidence>
<evidence type="ECO:0000259" key="10">
    <source>
        <dbReference type="Pfam" id="PF02668"/>
    </source>
</evidence>
<comment type="pathway">
    <text evidence="3">Amine and polyamine biosynthesis; carnitine biosynthesis.</text>
</comment>
<comment type="cofactor">
    <cofactor evidence="2">
        <name>L-ascorbate</name>
        <dbReference type="ChEBI" id="CHEBI:38290"/>
    </cofactor>
</comment>
<dbReference type="STRING" id="6689.A0A3R7LR90"/>
<reference evidence="12 13" key="2">
    <citation type="submission" date="2019-01" db="EMBL/GenBank/DDBJ databases">
        <title>The decoding of complex shrimp genome reveals the adaptation for benthos swimmer, frequently molting mechanism and breeding impact on genome.</title>
        <authorList>
            <person name="Sun Y."/>
            <person name="Gao Y."/>
            <person name="Yu Y."/>
        </authorList>
    </citation>
    <scope>NUCLEOTIDE SEQUENCE [LARGE SCALE GENOMIC DNA]</scope>
    <source>
        <tissue evidence="12">Muscle</tissue>
    </source>
</reference>
<sequence>MSSLRYTRALAAGCAALRGVARQQVRQSCNTCTNRRCLSLAAAAQQQARTKISQTPANAVMSATRTSDSLHLVFGDGTSSDLPYVWLRDNCQCAQCFSEGALGRKLLMQDLDLNVKPALISESERGVTVEWTDGHYSEFTGEWLYDRAFTPTSRTRRRHQFAYTREPWGADHRLPEYDYERMMKDDKVLLDWLITMEKKGSAMVKNAPDRDIAGPELIEHIAYVKPSHYGPHSPVINRPESNNVAFTNAKLGMHNDLAQYEHMPGIIFIHCLKQHIGTGGESVIADGLLAAEILRKSNPDAFHVLTATDAYFWDKGRANYSWEMPEFYKISRHPILTLDSNNDVCRVSLNNAVRDSFLDLPAHKVKSFYAAMKLFNDILYDNSLVFKMDSGDIMTLDNVRCLHGREGYEALSERHIESSYLDWDEARCRRRRLQEKLGANDRK</sequence>
<keyword evidence="9" id="KW-0408">Iron</keyword>
<dbReference type="Pfam" id="PF02668">
    <property type="entry name" value="TauD"/>
    <property type="match status" value="1"/>
</dbReference>
<comment type="caution">
    <text evidence="12">The sequence shown here is derived from an EMBL/GenBank/DDBJ whole genome shotgun (WGS) entry which is preliminary data.</text>
</comment>
<evidence type="ECO:0000259" key="11">
    <source>
        <dbReference type="Pfam" id="PF06155"/>
    </source>
</evidence>
<proteinExistence type="inferred from homology"/>
<dbReference type="PANTHER" id="PTHR10696:SF33">
    <property type="entry name" value="GAMMA-BUTYROBETAINE DIOXYGENASE"/>
    <property type="match status" value="1"/>
</dbReference>
<keyword evidence="7 12" id="KW-0223">Dioxygenase</keyword>
<keyword evidence="5" id="KW-0479">Metal-binding</keyword>
<dbReference type="InterPro" id="IPR042098">
    <property type="entry name" value="TauD-like_sf"/>
</dbReference>
<evidence type="ECO:0000313" key="13">
    <source>
        <dbReference type="Proteomes" id="UP000283509"/>
    </source>
</evidence>
<evidence type="ECO:0000256" key="6">
    <source>
        <dbReference type="ARBA" id="ARBA00022873"/>
    </source>
</evidence>
<dbReference type="InterPro" id="IPR003819">
    <property type="entry name" value="TauD/TfdA-like"/>
</dbReference>
<dbReference type="InterPro" id="IPR038492">
    <property type="entry name" value="GBBH-like_N_sf"/>
</dbReference>
<dbReference type="GO" id="GO:0005739">
    <property type="term" value="C:mitochondrion"/>
    <property type="evidence" value="ECO:0007669"/>
    <property type="project" value="TreeGrafter"/>
</dbReference>
<evidence type="ECO:0000256" key="7">
    <source>
        <dbReference type="ARBA" id="ARBA00022964"/>
    </source>
</evidence>
<evidence type="ECO:0000256" key="4">
    <source>
        <dbReference type="ARBA" id="ARBA00008654"/>
    </source>
</evidence>
<evidence type="ECO:0000256" key="3">
    <source>
        <dbReference type="ARBA" id="ARBA00005022"/>
    </source>
</evidence>
<protein>
    <submittedName>
        <fullName evidence="12">Butyrobetaine (Gamma), 2-oxoglutarate dioxygenase (Gamma-butyrobetaine hydroxylase) 1</fullName>
    </submittedName>
</protein>
<evidence type="ECO:0000313" key="12">
    <source>
        <dbReference type="EMBL" id="ROT60769.1"/>
    </source>
</evidence>
<comment type="similarity">
    <text evidence="4">Belongs to the gamma-BBH/TMLD family.</text>
</comment>
<evidence type="ECO:0000256" key="8">
    <source>
        <dbReference type="ARBA" id="ARBA00023002"/>
    </source>
</evidence>
<evidence type="ECO:0000256" key="1">
    <source>
        <dbReference type="ARBA" id="ARBA00001954"/>
    </source>
</evidence>
<name>A0A3R7LR90_PENVA</name>
<dbReference type="GO" id="GO:0016706">
    <property type="term" value="F:2-oxoglutarate-dependent dioxygenase activity"/>
    <property type="evidence" value="ECO:0007669"/>
    <property type="project" value="UniProtKB-ARBA"/>
</dbReference>
<dbReference type="AlphaFoldDB" id="A0A3R7LR90"/>
<evidence type="ECO:0000256" key="9">
    <source>
        <dbReference type="ARBA" id="ARBA00023004"/>
    </source>
</evidence>
<accession>A0A3R7LR90</accession>
<dbReference type="EMBL" id="QCYY01004567">
    <property type="protein sequence ID" value="ROT60769.1"/>
    <property type="molecule type" value="Genomic_DNA"/>
</dbReference>
<dbReference type="UniPathway" id="UPA00118"/>
<reference evidence="12 13" key="1">
    <citation type="submission" date="2018-04" db="EMBL/GenBank/DDBJ databases">
        <authorList>
            <person name="Zhang X."/>
            <person name="Yuan J."/>
            <person name="Li F."/>
            <person name="Xiang J."/>
        </authorList>
    </citation>
    <scope>NUCLEOTIDE SEQUENCE [LARGE SCALE GENOMIC DNA]</scope>
    <source>
        <tissue evidence="12">Muscle</tissue>
    </source>
</reference>